<dbReference type="Gene3D" id="3.40.50.1390">
    <property type="entry name" value="Resolvase, N-terminal catalytic domain"/>
    <property type="match status" value="1"/>
</dbReference>
<dbReference type="PANTHER" id="PTHR30461:SF23">
    <property type="entry name" value="DNA RECOMBINASE-RELATED"/>
    <property type="match status" value="1"/>
</dbReference>
<dbReference type="SUPFAM" id="SSF53041">
    <property type="entry name" value="Resolvase-like"/>
    <property type="match status" value="1"/>
</dbReference>
<dbReference type="InterPro" id="IPR025827">
    <property type="entry name" value="Zn_ribbon_recom_dom"/>
</dbReference>
<dbReference type="InterPro" id="IPR025378">
    <property type="entry name" value="DUF4368"/>
</dbReference>
<dbReference type="SMART" id="SM00857">
    <property type="entry name" value="Resolvase"/>
    <property type="match status" value="1"/>
</dbReference>
<accession>A0AAQ1RV54</accession>
<dbReference type="AlphaFoldDB" id="A0AAQ1RV54"/>
<dbReference type="InterPro" id="IPR038109">
    <property type="entry name" value="DNA_bind_recomb_sf"/>
</dbReference>
<name>A0AAQ1RV54_9FIRM</name>
<dbReference type="RefSeq" id="WP_044992376.1">
    <property type="nucleotide sequence ID" value="NZ_FQVY01000001.1"/>
</dbReference>
<dbReference type="Pfam" id="PF13408">
    <property type="entry name" value="Zn_ribbon_recom"/>
    <property type="match status" value="1"/>
</dbReference>
<dbReference type="Pfam" id="PF07508">
    <property type="entry name" value="Recombinase"/>
    <property type="match status" value="1"/>
</dbReference>
<dbReference type="Pfam" id="PF14287">
    <property type="entry name" value="DUF4368"/>
    <property type="match status" value="1"/>
</dbReference>
<protein>
    <submittedName>
        <fullName evidence="4">Site-specific DNA recombinase</fullName>
    </submittedName>
</protein>
<feature type="domain" description="Resolvase/invertase-type recombinase catalytic" evidence="2">
    <location>
        <begin position="24"/>
        <end position="183"/>
    </location>
</feature>
<dbReference type="Gene3D" id="3.90.1750.20">
    <property type="entry name" value="Putative Large Serine Recombinase, Chain B, Domain 2"/>
    <property type="match status" value="1"/>
</dbReference>
<comment type="caution">
    <text evidence="4">The sequence shown here is derived from an EMBL/GenBank/DDBJ whole genome shotgun (WGS) entry which is preliminary data.</text>
</comment>
<dbReference type="PROSITE" id="PS51736">
    <property type="entry name" value="RECOMBINASES_3"/>
    <property type="match status" value="1"/>
</dbReference>
<dbReference type="Proteomes" id="UP000184089">
    <property type="component" value="Unassembled WGS sequence"/>
</dbReference>
<evidence type="ECO:0000313" key="4">
    <source>
        <dbReference type="EMBL" id="SHF72469.1"/>
    </source>
</evidence>
<dbReference type="InterPro" id="IPR011109">
    <property type="entry name" value="DNA_bind_recombinase_dom"/>
</dbReference>
<evidence type="ECO:0000313" key="5">
    <source>
        <dbReference type="Proteomes" id="UP000184089"/>
    </source>
</evidence>
<dbReference type="EMBL" id="FQVY01000001">
    <property type="protein sequence ID" value="SHF72469.1"/>
    <property type="molecule type" value="Genomic_DNA"/>
</dbReference>
<sequence length="565" mass="64970">MARTANRGTMSASSPTSYNVMRWRLGKYIRLSKEDLLRGRDESNSVVNQRRLLEQYHQAHLDEFYEGSEEDVYVDDGKTGTDTNREDFQRLLSDISSGRINCVIVKDLSRLSRNYTDAGNLIENLFVRLNVRFISLAEGVDSYRNPDSVSNIIVPITNVMNDQYCYQTSKKIRQVFDMKRRNGEFIGSYAPYGYVKDPKDKHALLVDPEAAEVVKSIFSMFLSGMNKRGITYYLNDHGVLCPTAYKQQQGMKYKAPNAQGNPMWSTITIDTILKNRVYVGDMVQGRQRVKSYKIHIQERVPEEEWFIVENTHEAIIDRETFEKVQGLLKRDTRTAPKAKQLYLFSGFLKCADCGRAMSRIASKGIYVYYQCGTYKSLSKKACTMHSIKSDRLEAGVLFAIQQQVHLAVVYSELAARINSAPLKKSKSKRLEDAIAAKEKELAKIMRYKQALYQDWKDGEITRNDYRHMSEDYERQAEALNKVLRTLTDEQEQLENGVDAESPFLAAFLKYQNIDKLTREILAELIDHIKVYEGGNISVKFKYADEFRRMAEYIELNTPMVQGVAG</sequence>
<dbReference type="GO" id="GO:0000150">
    <property type="term" value="F:DNA strand exchange activity"/>
    <property type="evidence" value="ECO:0007669"/>
    <property type="project" value="InterPro"/>
</dbReference>
<dbReference type="PANTHER" id="PTHR30461">
    <property type="entry name" value="DNA-INVERTASE FROM LAMBDOID PROPHAGE"/>
    <property type="match status" value="1"/>
</dbReference>
<evidence type="ECO:0000259" key="2">
    <source>
        <dbReference type="PROSITE" id="PS51736"/>
    </source>
</evidence>
<dbReference type="InterPro" id="IPR036162">
    <property type="entry name" value="Resolvase-like_N_sf"/>
</dbReference>
<feature type="coiled-coil region" evidence="1">
    <location>
        <begin position="462"/>
        <end position="496"/>
    </location>
</feature>
<gene>
    <name evidence="4" type="ORF">SAMN05444424_0465</name>
</gene>
<dbReference type="InterPro" id="IPR006119">
    <property type="entry name" value="Resolv_N"/>
</dbReference>
<evidence type="ECO:0000256" key="1">
    <source>
        <dbReference type="SAM" id="Coils"/>
    </source>
</evidence>
<dbReference type="Pfam" id="PF00239">
    <property type="entry name" value="Resolvase"/>
    <property type="match status" value="1"/>
</dbReference>
<keyword evidence="1" id="KW-0175">Coiled coil</keyword>
<feature type="domain" description="Recombinase" evidence="3">
    <location>
        <begin position="191"/>
        <end position="334"/>
    </location>
</feature>
<dbReference type="InterPro" id="IPR050639">
    <property type="entry name" value="SSR_resolvase"/>
</dbReference>
<dbReference type="PROSITE" id="PS51737">
    <property type="entry name" value="RECOMBINASE_DNA_BIND"/>
    <property type="match status" value="1"/>
</dbReference>
<reference evidence="5" key="1">
    <citation type="submission" date="2016-11" db="EMBL/GenBank/DDBJ databases">
        <authorList>
            <person name="Jaros S."/>
            <person name="Januszkiewicz K."/>
            <person name="Wedrychowicz H."/>
        </authorList>
    </citation>
    <scope>NUCLEOTIDE SEQUENCE [LARGE SCALE GENOMIC DNA]</scope>
    <source>
        <strain evidence="5">DSM 4029</strain>
    </source>
</reference>
<proteinExistence type="predicted"/>
<evidence type="ECO:0000259" key="3">
    <source>
        <dbReference type="PROSITE" id="PS51737"/>
    </source>
</evidence>
<organism evidence="4 5">
    <name type="scientific">Bittarella massiliensis</name>
    <name type="common">ex Durand et al. 2017</name>
    <dbReference type="NCBI Taxonomy" id="1720313"/>
    <lineage>
        <taxon>Bacteria</taxon>
        <taxon>Bacillati</taxon>
        <taxon>Bacillota</taxon>
        <taxon>Clostridia</taxon>
        <taxon>Eubacteriales</taxon>
        <taxon>Oscillospiraceae</taxon>
        <taxon>Bittarella (ex Durand et al. 2017)</taxon>
    </lineage>
</organism>
<dbReference type="GO" id="GO:0003677">
    <property type="term" value="F:DNA binding"/>
    <property type="evidence" value="ECO:0007669"/>
    <property type="project" value="InterPro"/>
</dbReference>